<gene>
    <name evidence="1" type="ORF">LCGC14_0774130</name>
</gene>
<organism evidence="1">
    <name type="scientific">marine sediment metagenome</name>
    <dbReference type="NCBI Taxonomy" id="412755"/>
    <lineage>
        <taxon>unclassified sequences</taxon>
        <taxon>metagenomes</taxon>
        <taxon>ecological metagenomes</taxon>
    </lineage>
</organism>
<accession>A0A0F9PXM6</accession>
<protein>
    <submittedName>
        <fullName evidence="1">Uncharacterized protein</fullName>
    </submittedName>
</protein>
<dbReference type="EMBL" id="LAZR01001969">
    <property type="protein sequence ID" value="KKN36375.1"/>
    <property type="molecule type" value="Genomic_DNA"/>
</dbReference>
<name>A0A0F9PXM6_9ZZZZ</name>
<comment type="caution">
    <text evidence="1">The sequence shown here is derived from an EMBL/GenBank/DDBJ whole genome shotgun (WGS) entry which is preliminary data.</text>
</comment>
<evidence type="ECO:0000313" key="1">
    <source>
        <dbReference type="EMBL" id="KKN36375.1"/>
    </source>
</evidence>
<dbReference type="AlphaFoldDB" id="A0A0F9PXM6"/>
<reference evidence="1" key="1">
    <citation type="journal article" date="2015" name="Nature">
        <title>Complex archaea that bridge the gap between prokaryotes and eukaryotes.</title>
        <authorList>
            <person name="Spang A."/>
            <person name="Saw J.H."/>
            <person name="Jorgensen S.L."/>
            <person name="Zaremba-Niedzwiedzka K."/>
            <person name="Martijn J."/>
            <person name="Lind A.E."/>
            <person name="van Eijk R."/>
            <person name="Schleper C."/>
            <person name="Guy L."/>
            <person name="Ettema T.J."/>
        </authorList>
    </citation>
    <scope>NUCLEOTIDE SEQUENCE</scope>
</reference>
<sequence>MPKDFCLLDERLKLIRLFESTAMPTKVFVERIGEQDKEFIRLLKEVVLNDNYSGKWMMDEIDKMVGEALV</sequence>
<proteinExistence type="predicted"/>